<proteinExistence type="predicted"/>
<feature type="transmembrane region" description="Helical" evidence="1">
    <location>
        <begin position="25"/>
        <end position="42"/>
    </location>
</feature>
<organism evidence="2 3">
    <name type="scientific">Dyadobacter fanqingshengii</name>
    <dbReference type="NCBI Taxonomy" id="2906443"/>
    <lineage>
        <taxon>Bacteria</taxon>
        <taxon>Pseudomonadati</taxon>
        <taxon>Bacteroidota</taxon>
        <taxon>Cytophagia</taxon>
        <taxon>Cytophagales</taxon>
        <taxon>Spirosomataceae</taxon>
        <taxon>Dyadobacter</taxon>
    </lineage>
</organism>
<protein>
    <submittedName>
        <fullName evidence="2">Uncharacterized protein</fullName>
    </submittedName>
</protein>
<keyword evidence="3" id="KW-1185">Reference proteome</keyword>
<dbReference type="AlphaFoldDB" id="A0A9X1PBA9"/>
<dbReference type="RefSeq" id="WP_234612563.1">
    <property type="nucleotide sequence ID" value="NZ_CP098806.1"/>
</dbReference>
<evidence type="ECO:0000256" key="1">
    <source>
        <dbReference type="SAM" id="Phobius"/>
    </source>
</evidence>
<keyword evidence="1" id="KW-0812">Transmembrane</keyword>
<evidence type="ECO:0000313" key="2">
    <source>
        <dbReference type="EMBL" id="MCF0040122.1"/>
    </source>
</evidence>
<accession>A0A9X1PBA9</accession>
<reference evidence="2" key="1">
    <citation type="submission" date="2021-12" db="EMBL/GenBank/DDBJ databases">
        <title>Novel species in genus Dyadobacter.</title>
        <authorList>
            <person name="Ma C."/>
        </authorList>
    </citation>
    <scope>NUCLEOTIDE SEQUENCE</scope>
    <source>
        <strain evidence="2">CY399</strain>
    </source>
</reference>
<gene>
    <name evidence="2" type="ORF">LXM24_08515</name>
</gene>
<keyword evidence="1" id="KW-0472">Membrane</keyword>
<sequence length="52" mass="5900">MSIISGCKLIIRVLIELHTMEMDKFYTGYGGATVIWISIVALNKRLSQTERV</sequence>
<name>A0A9X1PBA9_9BACT</name>
<evidence type="ECO:0000313" key="3">
    <source>
        <dbReference type="Proteomes" id="UP001139700"/>
    </source>
</evidence>
<dbReference type="Proteomes" id="UP001139700">
    <property type="component" value="Unassembled WGS sequence"/>
</dbReference>
<keyword evidence="1" id="KW-1133">Transmembrane helix</keyword>
<comment type="caution">
    <text evidence="2">The sequence shown here is derived from an EMBL/GenBank/DDBJ whole genome shotgun (WGS) entry which is preliminary data.</text>
</comment>
<dbReference type="EMBL" id="JAJTTA010000002">
    <property type="protein sequence ID" value="MCF0040122.1"/>
    <property type="molecule type" value="Genomic_DNA"/>
</dbReference>